<protein>
    <submittedName>
        <fullName evidence="1">LmbE family protein</fullName>
    </submittedName>
</protein>
<dbReference type="SUPFAM" id="SSF102588">
    <property type="entry name" value="LmbE-like"/>
    <property type="match status" value="1"/>
</dbReference>
<dbReference type="GO" id="GO:0016811">
    <property type="term" value="F:hydrolase activity, acting on carbon-nitrogen (but not peptide) bonds, in linear amides"/>
    <property type="evidence" value="ECO:0007669"/>
    <property type="project" value="TreeGrafter"/>
</dbReference>
<accession>A0A0G1U144</accession>
<dbReference type="InterPro" id="IPR003737">
    <property type="entry name" value="GlcNAc_PI_deacetylase-related"/>
</dbReference>
<dbReference type="EMBL" id="LCOY01000019">
    <property type="protein sequence ID" value="KKU87759.1"/>
    <property type="molecule type" value="Genomic_DNA"/>
</dbReference>
<name>A0A0G1U144_9BACT</name>
<dbReference type="Proteomes" id="UP000034739">
    <property type="component" value="Unassembled WGS sequence"/>
</dbReference>
<gene>
    <name evidence="1" type="ORF">UY16_C0019G0020</name>
</gene>
<comment type="caution">
    <text evidence="1">The sequence shown here is derived from an EMBL/GenBank/DDBJ whole genome shotgun (WGS) entry which is preliminary data.</text>
</comment>
<dbReference type="PANTHER" id="PTHR12993">
    <property type="entry name" value="N-ACETYLGLUCOSAMINYL-PHOSPHATIDYLINOSITOL DE-N-ACETYLASE-RELATED"/>
    <property type="match status" value="1"/>
</dbReference>
<dbReference type="InterPro" id="IPR024078">
    <property type="entry name" value="LmbE-like_dom_sf"/>
</dbReference>
<evidence type="ECO:0000313" key="2">
    <source>
        <dbReference type="Proteomes" id="UP000034739"/>
    </source>
</evidence>
<proteinExistence type="predicted"/>
<dbReference type="Pfam" id="PF02585">
    <property type="entry name" value="PIG-L"/>
    <property type="match status" value="1"/>
</dbReference>
<evidence type="ECO:0000313" key="1">
    <source>
        <dbReference type="EMBL" id="KKU87759.1"/>
    </source>
</evidence>
<sequence>MGIVRSSDNKGKQHLLFVGAHPDDADIECGGTAIKLLQAGHTVTYVSMTNGNAGHHAMKKEDLASRRLNETKAVTKLLGVNYIIVDNNDAELQATLENRHKLIKIIRKVKPTIIVTHRPNDYHADHRNTSLLIQDAMYLVAVPLVCPDIAALTYNPVVVYHQDGFTKPYPFSPNVFVDITDVIDKKMEVLSLYESQVFEWLPWIEGYLDEVPKEKDKRIDWLKSKWGNRGDVNKLKSILKKLASPAVYKKVKHIEAFEASEYGARLTKNNAPIIFPFGITSLKTYTAIPRQIIKSCSCPRLWRWAKRCMR</sequence>
<reference evidence="1 2" key="1">
    <citation type="journal article" date="2015" name="Nature">
        <title>rRNA introns, odd ribosomes, and small enigmatic genomes across a large radiation of phyla.</title>
        <authorList>
            <person name="Brown C.T."/>
            <person name="Hug L.A."/>
            <person name="Thomas B.C."/>
            <person name="Sharon I."/>
            <person name="Castelle C.J."/>
            <person name="Singh A."/>
            <person name="Wilkins M.J."/>
            <person name="Williams K.H."/>
            <person name="Banfield J.F."/>
        </authorList>
    </citation>
    <scope>NUCLEOTIDE SEQUENCE [LARGE SCALE GENOMIC DNA]</scope>
</reference>
<dbReference type="Gene3D" id="3.40.50.10320">
    <property type="entry name" value="LmbE-like"/>
    <property type="match status" value="1"/>
</dbReference>
<dbReference type="PANTHER" id="PTHR12993:SF11">
    <property type="entry name" value="N-ACETYLGLUCOSAMINYL-PHOSPHATIDYLINOSITOL DE-N-ACETYLASE"/>
    <property type="match status" value="1"/>
</dbReference>
<organism evidence="1 2">
    <name type="scientific">Candidatus Gottesmanbacteria bacterium GW2011_GWA2_47_9</name>
    <dbReference type="NCBI Taxonomy" id="1618445"/>
    <lineage>
        <taxon>Bacteria</taxon>
        <taxon>Candidatus Gottesmaniibacteriota</taxon>
    </lineage>
</organism>
<dbReference type="AlphaFoldDB" id="A0A0G1U144"/>